<evidence type="ECO:0000313" key="1">
    <source>
        <dbReference type="EMBL" id="KAJ8100042.1"/>
    </source>
</evidence>
<proteinExistence type="predicted"/>
<dbReference type="Proteomes" id="UP001217417">
    <property type="component" value="Unassembled WGS sequence"/>
</dbReference>
<reference evidence="1" key="1">
    <citation type="submission" date="2023-03" db="EMBL/GenBank/DDBJ databases">
        <title>Near-Complete genome sequence of Lipomyces tetrasporous NRRL Y-64009, an oleaginous yeast capable of growing on lignocellulosic hydrolysates.</title>
        <authorList>
            <consortium name="Lawrence Berkeley National Laboratory"/>
            <person name="Jagtap S.S."/>
            <person name="Liu J.-J."/>
            <person name="Walukiewicz H.E."/>
            <person name="Pangilinan J."/>
            <person name="Lipzen A."/>
            <person name="Ahrendt S."/>
            <person name="Koriabine M."/>
            <person name="Cobaugh K."/>
            <person name="Salamov A."/>
            <person name="Yoshinaga Y."/>
            <person name="Ng V."/>
            <person name="Daum C."/>
            <person name="Grigoriev I.V."/>
            <person name="Slininger P.J."/>
            <person name="Dien B.S."/>
            <person name="Jin Y.-S."/>
            <person name="Rao C.V."/>
        </authorList>
    </citation>
    <scope>NUCLEOTIDE SEQUENCE</scope>
    <source>
        <strain evidence="1">NRRL Y-64009</strain>
    </source>
</reference>
<gene>
    <name evidence="1" type="ORF">POJ06DRAFT_255255</name>
</gene>
<dbReference type="GeneID" id="80883036"/>
<dbReference type="RefSeq" id="XP_056043492.1">
    <property type="nucleotide sequence ID" value="XM_056187870.1"/>
</dbReference>
<comment type="caution">
    <text evidence="1">The sequence shown here is derived from an EMBL/GenBank/DDBJ whole genome shotgun (WGS) entry which is preliminary data.</text>
</comment>
<dbReference type="AlphaFoldDB" id="A0AAD7VRH1"/>
<dbReference type="EMBL" id="JARPMG010000006">
    <property type="protein sequence ID" value="KAJ8100042.1"/>
    <property type="molecule type" value="Genomic_DNA"/>
</dbReference>
<organism evidence="1 2">
    <name type="scientific">Lipomyces tetrasporus</name>
    <dbReference type="NCBI Taxonomy" id="54092"/>
    <lineage>
        <taxon>Eukaryota</taxon>
        <taxon>Fungi</taxon>
        <taxon>Dikarya</taxon>
        <taxon>Ascomycota</taxon>
        <taxon>Saccharomycotina</taxon>
        <taxon>Lipomycetes</taxon>
        <taxon>Lipomycetales</taxon>
        <taxon>Lipomycetaceae</taxon>
        <taxon>Lipomyces</taxon>
    </lineage>
</organism>
<accession>A0AAD7VRH1</accession>
<evidence type="ECO:0000313" key="2">
    <source>
        <dbReference type="Proteomes" id="UP001217417"/>
    </source>
</evidence>
<keyword evidence="2" id="KW-1185">Reference proteome</keyword>
<protein>
    <submittedName>
        <fullName evidence="1">Uncharacterized protein</fullName>
    </submittedName>
</protein>
<name>A0AAD7VRH1_9ASCO</name>
<sequence>MSPFERMTTRRKRLDYRALNDGSDDGSSTRRLSCEIYDASPSLNRPAIDGFISIPDDEVLPSESASQLAELRASSTISETSIHSSNTFQ</sequence>